<proteinExistence type="predicted"/>
<accession>A0A0A9F9S2</accession>
<sequence>MHQIWTTIFIFTHGSKDPPQTALKRWNHIEIFVQWHSSA</sequence>
<organism evidence="1">
    <name type="scientific">Arundo donax</name>
    <name type="common">Giant reed</name>
    <name type="synonym">Donax arundinaceus</name>
    <dbReference type="NCBI Taxonomy" id="35708"/>
    <lineage>
        <taxon>Eukaryota</taxon>
        <taxon>Viridiplantae</taxon>
        <taxon>Streptophyta</taxon>
        <taxon>Embryophyta</taxon>
        <taxon>Tracheophyta</taxon>
        <taxon>Spermatophyta</taxon>
        <taxon>Magnoliopsida</taxon>
        <taxon>Liliopsida</taxon>
        <taxon>Poales</taxon>
        <taxon>Poaceae</taxon>
        <taxon>PACMAD clade</taxon>
        <taxon>Arundinoideae</taxon>
        <taxon>Arundineae</taxon>
        <taxon>Arundo</taxon>
    </lineage>
</organism>
<reference evidence="1" key="2">
    <citation type="journal article" date="2015" name="Data Brief">
        <title>Shoot transcriptome of the giant reed, Arundo donax.</title>
        <authorList>
            <person name="Barrero R.A."/>
            <person name="Guerrero F.D."/>
            <person name="Moolhuijzen P."/>
            <person name="Goolsby J.A."/>
            <person name="Tidwell J."/>
            <person name="Bellgard S.E."/>
            <person name="Bellgard M.I."/>
        </authorList>
    </citation>
    <scope>NUCLEOTIDE SEQUENCE</scope>
    <source>
        <tissue evidence="1">Shoot tissue taken approximately 20 cm above the soil surface</tissue>
    </source>
</reference>
<name>A0A0A9F9S2_ARUDO</name>
<evidence type="ECO:0000313" key="1">
    <source>
        <dbReference type="EMBL" id="JAE09072.1"/>
    </source>
</evidence>
<dbReference type="AlphaFoldDB" id="A0A0A9F9S2"/>
<dbReference type="EMBL" id="GBRH01188824">
    <property type="protein sequence ID" value="JAE09072.1"/>
    <property type="molecule type" value="Transcribed_RNA"/>
</dbReference>
<protein>
    <submittedName>
        <fullName evidence="1">Uncharacterized protein</fullName>
    </submittedName>
</protein>
<reference evidence="1" key="1">
    <citation type="submission" date="2014-09" db="EMBL/GenBank/DDBJ databases">
        <authorList>
            <person name="Magalhaes I.L.F."/>
            <person name="Oliveira U."/>
            <person name="Santos F.R."/>
            <person name="Vidigal T.H.D.A."/>
            <person name="Brescovit A.D."/>
            <person name="Santos A.J."/>
        </authorList>
    </citation>
    <scope>NUCLEOTIDE SEQUENCE</scope>
    <source>
        <tissue evidence="1">Shoot tissue taken approximately 20 cm above the soil surface</tissue>
    </source>
</reference>